<comment type="caution">
    <text evidence="6">The sequence shown here is derived from an EMBL/GenBank/DDBJ whole genome shotgun (WGS) entry which is preliminary data.</text>
</comment>
<dbReference type="PANTHER" id="PTHR43378">
    <property type="entry name" value="UDP-3-O-ACYLGLUCOSAMINE N-ACYLTRANSFERASE"/>
    <property type="match status" value="1"/>
</dbReference>
<dbReference type="SUPFAM" id="SSF51161">
    <property type="entry name" value="Trimeric LpxA-like enzymes"/>
    <property type="match status" value="1"/>
</dbReference>
<dbReference type="InterPro" id="IPR001451">
    <property type="entry name" value="Hexapep"/>
</dbReference>
<gene>
    <name evidence="6" type="ORF">S01H1_84132</name>
</gene>
<dbReference type="InterPro" id="IPR011004">
    <property type="entry name" value="Trimer_LpxA-like_sf"/>
</dbReference>
<dbReference type="Pfam" id="PF00132">
    <property type="entry name" value="Hexapep"/>
    <property type="match status" value="1"/>
</dbReference>
<organism evidence="6">
    <name type="scientific">marine sediment metagenome</name>
    <dbReference type="NCBI Taxonomy" id="412755"/>
    <lineage>
        <taxon>unclassified sequences</taxon>
        <taxon>metagenomes</taxon>
        <taxon>ecological metagenomes</taxon>
    </lineage>
</organism>
<evidence type="ECO:0000256" key="5">
    <source>
        <dbReference type="ARBA" id="ARBA00023315"/>
    </source>
</evidence>
<feature type="non-terminal residue" evidence="6">
    <location>
        <position position="1"/>
    </location>
</feature>
<sequence length="142" mass="14796">VLNLFAPKFRTVVEGIDPTAKVAQNARIAKGVSVGPGVVIDDGVEIGLNSVIASGCKIGENSTVGKNCRLDSNVVIYHNCRLGNNVVIQANSTIGSTGFGYLFIDGAHKLIPHNGGVVIEDFVEIGANCCVDRAKFGNTIIG</sequence>
<dbReference type="InterPro" id="IPR007691">
    <property type="entry name" value="LpxD"/>
</dbReference>
<keyword evidence="1" id="KW-0444">Lipid biosynthesis</keyword>
<keyword evidence="3" id="KW-0808">Transferase</keyword>
<evidence type="ECO:0000256" key="2">
    <source>
        <dbReference type="ARBA" id="ARBA00022556"/>
    </source>
</evidence>
<keyword evidence="4" id="KW-0443">Lipid metabolism</keyword>
<accession>X0Y4S2</accession>
<dbReference type="GO" id="GO:0016020">
    <property type="term" value="C:membrane"/>
    <property type="evidence" value="ECO:0007669"/>
    <property type="project" value="GOC"/>
</dbReference>
<evidence type="ECO:0008006" key="7">
    <source>
        <dbReference type="Google" id="ProtNLM"/>
    </source>
</evidence>
<dbReference type="GO" id="GO:0009245">
    <property type="term" value="P:lipid A biosynthetic process"/>
    <property type="evidence" value="ECO:0007669"/>
    <property type="project" value="UniProtKB-KW"/>
</dbReference>
<keyword evidence="5" id="KW-0012">Acyltransferase</keyword>
<dbReference type="InterPro" id="IPR018357">
    <property type="entry name" value="Hexapep_transf_CS"/>
</dbReference>
<dbReference type="AlphaFoldDB" id="X0Y4S2"/>
<evidence type="ECO:0000256" key="3">
    <source>
        <dbReference type="ARBA" id="ARBA00022679"/>
    </source>
</evidence>
<dbReference type="Gene3D" id="2.160.10.10">
    <property type="entry name" value="Hexapeptide repeat proteins"/>
    <property type="match status" value="1"/>
</dbReference>
<name>X0Y4S2_9ZZZZ</name>
<protein>
    <recommendedName>
        <fullName evidence="7">UDP-3-O-[3-hydroxymyristoyl] glucosamine N-acyltransferase non-repeat region domain-containing protein</fullName>
    </recommendedName>
</protein>
<dbReference type="EMBL" id="BARS01057367">
    <property type="protein sequence ID" value="GAG50760.1"/>
    <property type="molecule type" value="Genomic_DNA"/>
</dbReference>
<dbReference type="GO" id="GO:0016410">
    <property type="term" value="F:N-acyltransferase activity"/>
    <property type="evidence" value="ECO:0007669"/>
    <property type="project" value="InterPro"/>
</dbReference>
<evidence type="ECO:0000256" key="4">
    <source>
        <dbReference type="ARBA" id="ARBA00023098"/>
    </source>
</evidence>
<evidence type="ECO:0000256" key="1">
    <source>
        <dbReference type="ARBA" id="ARBA00022516"/>
    </source>
</evidence>
<dbReference type="PANTHER" id="PTHR43378:SF2">
    <property type="entry name" value="UDP-3-O-ACYLGLUCOSAMINE N-ACYLTRANSFERASE 1, MITOCHONDRIAL-RELATED"/>
    <property type="match status" value="1"/>
</dbReference>
<evidence type="ECO:0000313" key="6">
    <source>
        <dbReference type="EMBL" id="GAG50760.1"/>
    </source>
</evidence>
<dbReference type="PROSITE" id="PS00101">
    <property type="entry name" value="HEXAPEP_TRANSFERASES"/>
    <property type="match status" value="1"/>
</dbReference>
<reference evidence="6" key="1">
    <citation type="journal article" date="2014" name="Front. Microbiol.">
        <title>High frequency of phylogenetically diverse reductive dehalogenase-homologous genes in deep subseafloor sedimentary metagenomes.</title>
        <authorList>
            <person name="Kawai M."/>
            <person name="Futagami T."/>
            <person name="Toyoda A."/>
            <person name="Takaki Y."/>
            <person name="Nishi S."/>
            <person name="Hori S."/>
            <person name="Arai W."/>
            <person name="Tsubouchi T."/>
            <person name="Morono Y."/>
            <person name="Uchiyama I."/>
            <person name="Ito T."/>
            <person name="Fujiyama A."/>
            <person name="Inagaki F."/>
            <person name="Takami H."/>
        </authorList>
    </citation>
    <scope>NUCLEOTIDE SEQUENCE</scope>
    <source>
        <strain evidence="6">Expedition CK06-06</strain>
    </source>
</reference>
<proteinExistence type="predicted"/>
<keyword evidence="2" id="KW-0441">Lipid A biosynthesis</keyword>
<feature type="non-terminal residue" evidence="6">
    <location>
        <position position="142"/>
    </location>
</feature>